<keyword evidence="4" id="KW-1185">Reference proteome</keyword>
<organism evidence="3 4">
    <name type="scientific">Nitratifractor salsuginis (strain DSM 16511 / JCM 12458 / E9I37-1)</name>
    <dbReference type="NCBI Taxonomy" id="749222"/>
    <lineage>
        <taxon>Bacteria</taxon>
        <taxon>Pseudomonadati</taxon>
        <taxon>Campylobacterota</taxon>
        <taxon>Epsilonproteobacteria</taxon>
        <taxon>Campylobacterales</taxon>
        <taxon>Sulfurovaceae</taxon>
        <taxon>Nitratifractor</taxon>
    </lineage>
</organism>
<dbReference type="Proteomes" id="UP000008633">
    <property type="component" value="Chromosome"/>
</dbReference>
<evidence type="ECO:0000256" key="2">
    <source>
        <dbReference type="ARBA" id="ARBA00022801"/>
    </source>
</evidence>
<protein>
    <submittedName>
        <fullName evidence="3">Thioesterase superfamily protein</fullName>
    </submittedName>
</protein>
<accession>E6X044</accession>
<evidence type="ECO:0000313" key="3">
    <source>
        <dbReference type="EMBL" id="ADV46767.1"/>
    </source>
</evidence>
<dbReference type="EMBL" id="CP002452">
    <property type="protein sequence ID" value="ADV46767.1"/>
    <property type="molecule type" value="Genomic_DNA"/>
</dbReference>
<dbReference type="Pfam" id="PF13279">
    <property type="entry name" value="4HBT_2"/>
    <property type="match status" value="1"/>
</dbReference>
<comment type="similarity">
    <text evidence="1">Belongs to the 4-hydroxybenzoyl-CoA thioesterase family.</text>
</comment>
<dbReference type="InterPro" id="IPR050563">
    <property type="entry name" value="4-hydroxybenzoyl-CoA_TE"/>
</dbReference>
<dbReference type="HOGENOM" id="CLU_101141_7_1_7"/>
<dbReference type="CDD" id="cd00586">
    <property type="entry name" value="4HBT"/>
    <property type="match status" value="1"/>
</dbReference>
<reference evidence="3 4" key="1">
    <citation type="journal article" date="2011" name="Stand. Genomic Sci.">
        <title>Complete genome sequence of Nitratifractor salsuginis type strain (E9I37-1).</title>
        <authorList>
            <person name="Anderson I."/>
            <person name="Sikorski J."/>
            <person name="Zeytun A."/>
            <person name="Nolan M."/>
            <person name="Lapidus A."/>
            <person name="Lucas S."/>
            <person name="Hammon N."/>
            <person name="Deshpande S."/>
            <person name="Cheng J.F."/>
            <person name="Tapia R."/>
            <person name="Han C."/>
            <person name="Goodwin L."/>
            <person name="Pitluck S."/>
            <person name="Liolios K."/>
            <person name="Pagani I."/>
            <person name="Ivanova N."/>
            <person name="Huntemann M."/>
            <person name="Mavromatis K."/>
            <person name="Ovchinikova G."/>
            <person name="Pati A."/>
            <person name="Chen A."/>
            <person name="Palaniappan K."/>
            <person name="Land M."/>
            <person name="Hauser L."/>
            <person name="Brambilla E.M."/>
            <person name="Ngatchou-Djao O.D."/>
            <person name="Rohde M."/>
            <person name="Tindall B.J."/>
            <person name="Goker M."/>
            <person name="Detter J.C."/>
            <person name="Woyke T."/>
            <person name="Bristow J."/>
            <person name="Eisen J.A."/>
            <person name="Markowitz V."/>
            <person name="Hugenholtz P."/>
            <person name="Klenk H.P."/>
            <person name="Kyrpides N.C."/>
        </authorList>
    </citation>
    <scope>NUCLEOTIDE SEQUENCE [LARGE SCALE GENOMIC DNA]</scope>
    <source>
        <strain evidence="4">DSM 16511 / JCM 12458 / E9I37-1</strain>
    </source>
</reference>
<dbReference type="STRING" id="749222.Nitsa_1519"/>
<dbReference type="PROSITE" id="PS01328">
    <property type="entry name" value="4HBCOA_THIOESTERASE"/>
    <property type="match status" value="1"/>
</dbReference>
<dbReference type="PIRSF" id="PIRSF003230">
    <property type="entry name" value="YbgC"/>
    <property type="match status" value="1"/>
</dbReference>
<dbReference type="InterPro" id="IPR008272">
    <property type="entry name" value="HB-CoA_thioesterase_AS"/>
</dbReference>
<dbReference type="eggNOG" id="COG0824">
    <property type="taxonomic scope" value="Bacteria"/>
</dbReference>
<dbReference type="PANTHER" id="PTHR31793:SF37">
    <property type="entry name" value="ACYL-COA THIOESTER HYDROLASE YBGC"/>
    <property type="match status" value="1"/>
</dbReference>
<sequence>MKIRIYYEDTDAGGIVYHANYLKYCERARSEIFFQRGIMPYGEEEIGFVVRRVEADFVGMAKLGDLLEVRTDLLEERHSSILLEQQIFRGEERIFSMKVLLVYVVMGRPRRIPEQLKEVIASLGS</sequence>
<dbReference type="Gene3D" id="3.10.129.10">
    <property type="entry name" value="Hotdog Thioesterase"/>
    <property type="match status" value="1"/>
</dbReference>
<name>E6X044_NITSE</name>
<evidence type="ECO:0000313" key="4">
    <source>
        <dbReference type="Proteomes" id="UP000008633"/>
    </source>
</evidence>
<keyword evidence="2" id="KW-0378">Hydrolase</keyword>
<dbReference type="GO" id="GO:0047617">
    <property type="term" value="F:fatty acyl-CoA hydrolase activity"/>
    <property type="evidence" value="ECO:0007669"/>
    <property type="project" value="TreeGrafter"/>
</dbReference>
<reference evidence="4" key="2">
    <citation type="submission" date="2011-01" db="EMBL/GenBank/DDBJ databases">
        <title>The complete genome of Nitratifractor salsuginis DSM 16511.</title>
        <authorList>
            <consortium name="US DOE Joint Genome Institute (JGI-PGF)"/>
            <person name="Lucas S."/>
            <person name="Copeland A."/>
            <person name="Lapidus A."/>
            <person name="Bruce D."/>
            <person name="Goodwin L."/>
            <person name="Pitluck S."/>
            <person name="Kyrpides N."/>
            <person name="Mavromatis K."/>
            <person name="Ivanova N."/>
            <person name="Mikhailova N."/>
            <person name="Zeytun A."/>
            <person name="Detter J.C."/>
            <person name="Tapia R."/>
            <person name="Han C."/>
            <person name="Land M."/>
            <person name="Hauser L."/>
            <person name="Markowitz V."/>
            <person name="Cheng J.-F."/>
            <person name="Hugenholtz P."/>
            <person name="Woyke T."/>
            <person name="Wu D."/>
            <person name="Tindall B."/>
            <person name="Schuetze A."/>
            <person name="Brambilla E."/>
            <person name="Klenk H.-P."/>
            <person name="Eisen J.A."/>
        </authorList>
    </citation>
    <scope>NUCLEOTIDE SEQUENCE [LARGE SCALE GENOMIC DNA]</scope>
    <source>
        <strain evidence="4">DSM 16511 / JCM 12458 / E9I37-1</strain>
    </source>
</reference>
<dbReference type="KEGG" id="nsa:Nitsa_1519"/>
<evidence type="ECO:0000256" key="1">
    <source>
        <dbReference type="ARBA" id="ARBA00005953"/>
    </source>
</evidence>
<dbReference type="PANTHER" id="PTHR31793">
    <property type="entry name" value="4-HYDROXYBENZOYL-COA THIOESTERASE FAMILY MEMBER"/>
    <property type="match status" value="1"/>
</dbReference>
<dbReference type="InterPro" id="IPR006684">
    <property type="entry name" value="YbgC/YbaW"/>
</dbReference>
<dbReference type="RefSeq" id="WP_013554456.1">
    <property type="nucleotide sequence ID" value="NC_014935.1"/>
</dbReference>
<dbReference type="NCBIfam" id="TIGR00051">
    <property type="entry name" value="YbgC/FadM family acyl-CoA thioesterase"/>
    <property type="match status" value="1"/>
</dbReference>
<dbReference type="AlphaFoldDB" id="E6X044"/>
<proteinExistence type="inferred from homology"/>
<dbReference type="InterPro" id="IPR029069">
    <property type="entry name" value="HotDog_dom_sf"/>
</dbReference>
<dbReference type="OrthoDB" id="9808429at2"/>
<gene>
    <name evidence="3" type="ordered locus">Nitsa_1519</name>
</gene>
<dbReference type="SUPFAM" id="SSF54637">
    <property type="entry name" value="Thioesterase/thiol ester dehydrase-isomerase"/>
    <property type="match status" value="1"/>
</dbReference>